<comment type="caution">
    <text evidence="3">The sequence shown here is derived from an EMBL/GenBank/DDBJ whole genome shotgun (WGS) entry which is preliminary data.</text>
</comment>
<evidence type="ECO:0000313" key="4">
    <source>
        <dbReference type="Proteomes" id="UP000541444"/>
    </source>
</evidence>
<feature type="compositionally biased region" description="Low complexity" evidence="1">
    <location>
        <begin position="725"/>
        <end position="740"/>
    </location>
</feature>
<feature type="compositionally biased region" description="Basic residues" evidence="1">
    <location>
        <begin position="229"/>
        <end position="243"/>
    </location>
</feature>
<protein>
    <recommendedName>
        <fullName evidence="2">Transposase MuDR plant domain-containing protein</fullName>
    </recommendedName>
</protein>
<dbReference type="OrthoDB" id="785835at2759"/>
<feature type="domain" description="Transposase MuDR plant" evidence="2">
    <location>
        <begin position="371"/>
        <end position="430"/>
    </location>
</feature>
<evidence type="ECO:0000313" key="3">
    <source>
        <dbReference type="EMBL" id="KAF6164633.1"/>
    </source>
</evidence>
<evidence type="ECO:0000256" key="1">
    <source>
        <dbReference type="SAM" id="MobiDB-lite"/>
    </source>
</evidence>
<keyword evidence="4" id="KW-1185">Reference proteome</keyword>
<name>A0A7J7NC18_9MAGN</name>
<proteinExistence type="predicted"/>
<dbReference type="PANTHER" id="PTHR31973:SF187">
    <property type="entry name" value="MUTATOR TRANSPOSASE MUDRA PROTEIN"/>
    <property type="match status" value="1"/>
</dbReference>
<dbReference type="Pfam" id="PF03108">
    <property type="entry name" value="DBD_Tnp_Mut"/>
    <property type="match status" value="1"/>
</dbReference>
<feature type="region of interest" description="Disordered" evidence="1">
    <location>
        <begin position="675"/>
        <end position="699"/>
    </location>
</feature>
<gene>
    <name evidence="3" type="ORF">GIB67_032861</name>
</gene>
<dbReference type="AlphaFoldDB" id="A0A7J7NC18"/>
<dbReference type="Proteomes" id="UP000541444">
    <property type="component" value="Unassembled WGS sequence"/>
</dbReference>
<reference evidence="3 4" key="1">
    <citation type="journal article" date="2020" name="IScience">
        <title>Genome Sequencing of the Endangered Kingdonia uniflora (Circaeasteraceae, Ranunculales) Reveals Potential Mechanisms of Evolutionary Specialization.</title>
        <authorList>
            <person name="Sun Y."/>
            <person name="Deng T."/>
            <person name="Zhang A."/>
            <person name="Moore M.J."/>
            <person name="Landis J.B."/>
            <person name="Lin N."/>
            <person name="Zhang H."/>
            <person name="Zhang X."/>
            <person name="Huang J."/>
            <person name="Zhang X."/>
            <person name="Sun H."/>
            <person name="Wang H."/>
        </authorList>
    </citation>
    <scope>NUCLEOTIDE SEQUENCE [LARGE SCALE GENOMIC DNA]</scope>
    <source>
        <strain evidence="3">TB1705</strain>
        <tissue evidence="3">Leaf</tissue>
    </source>
</reference>
<feature type="region of interest" description="Disordered" evidence="1">
    <location>
        <begin position="717"/>
        <end position="863"/>
    </location>
</feature>
<accession>A0A7J7NC18</accession>
<dbReference type="EMBL" id="JACGCM010000923">
    <property type="protein sequence ID" value="KAF6164633.1"/>
    <property type="molecule type" value="Genomic_DNA"/>
</dbReference>
<organism evidence="3 4">
    <name type="scientific">Kingdonia uniflora</name>
    <dbReference type="NCBI Taxonomy" id="39325"/>
    <lineage>
        <taxon>Eukaryota</taxon>
        <taxon>Viridiplantae</taxon>
        <taxon>Streptophyta</taxon>
        <taxon>Embryophyta</taxon>
        <taxon>Tracheophyta</taxon>
        <taxon>Spermatophyta</taxon>
        <taxon>Magnoliopsida</taxon>
        <taxon>Ranunculales</taxon>
        <taxon>Circaeasteraceae</taxon>
        <taxon>Kingdonia</taxon>
    </lineage>
</organism>
<evidence type="ECO:0000259" key="2">
    <source>
        <dbReference type="Pfam" id="PF03108"/>
    </source>
</evidence>
<dbReference type="InterPro" id="IPR004332">
    <property type="entry name" value="Transposase_MuDR"/>
</dbReference>
<feature type="compositionally biased region" description="Low complexity" evidence="1">
    <location>
        <begin position="843"/>
        <end position="855"/>
    </location>
</feature>
<dbReference type="PANTHER" id="PTHR31973">
    <property type="entry name" value="POLYPROTEIN, PUTATIVE-RELATED"/>
    <property type="match status" value="1"/>
</dbReference>
<feature type="region of interest" description="Disordered" evidence="1">
    <location>
        <begin position="229"/>
        <end position="251"/>
    </location>
</feature>
<feature type="compositionally biased region" description="Polar residues" evidence="1">
    <location>
        <begin position="793"/>
        <end position="817"/>
    </location>
</feature>
<sequence length="907" mass="102425">MIEMGEAEEKEQDAILSWRRGGSKMGRIDKWKGRDHKLGEFSLNRDYFGDNPRFKGYLLLNWDFWHTYNLKDVFINYGGKWGKMSPTGWVENDYKGGKSFKFGILCGEGINYGEFVRDIADTVNDHHGVGNYIPKGNVIELMCLYNGLPFIVRSTDDLREMWAQGDESYPMRTHIYIKPTNVVREIVDEAGEYVLLEEDEINYIIFPRETKKKNTTPVKATSVKKDAKRKRKAVAANKPAKRQKNVELSDSEELDALPEVYQSDKEIDPEEITDYGIKTPVNMVAESESECDDIDEEQERWVRYAQVRIDCLGAEDGYYNTHSSNDEDFVLTAEALERGDDFEGVDVELDDIYSKEEDGRVKTPLEVGFKQLEVGMQWATVYKAREHMRRFRIVNHFTYISIKNDLTRLRFKCLEQNCEWLVFISRNNDGHTMVLRHGNFQHFCEGRLGEENTLYNIPWVAREVEALVRDVRAMTPKAIKTRMKTKFGVEISYWTAWNARQICMESIVGSYDQGYNELPSLCVEILKSNPGSIARTWRQDDALQWTGTLVAFRASLNGFVKGQKGLIDSVAEIFPHANHRFCFRHMFKNMKKYHKGAHLERLSWGAARAFRQTEKQEFLNQLGIDIPGAKDYLEKEPYEHCYFSPYHFVASYMATYSGIIHPVFDETHWGSPPYVVDPPPLQRGRGRPRKERIRGDDEVNKVQKKCGKCGVFGHNKKTCKGVQGSGRASNAGRGRGRSASTPIGGGVQTTPIARGRGSSGRASNTGRGRGRSTPTPIAGGVQNTPIVGGRGSSGRTSNAGRGRGRSTSIPIVGQVQTRSRRAFNAGGVQTRSAKLSNAGRGWGSSEGAASSSNVGRGRGRAMQTNHQRVVDEWLSNSVPVEAPQSQERPPLVIPPSLQGQMLQQNLI</sequence>